<dbReference type="AlphaFoldDB" id="A0A0E9M059"/>
<dbReference type="STRING" id="1236989.JCM15548_13564"/>
<dbReference type="SUPFAM" id="SSF53067">
    <property type="entry name" value="Actin-like ATPase domain"/>
    <property type="match status" value="2"/>
</dbReference>
<dbReference type="Gene3D" id="3.30.420.40">
    <property type="match status" value="2"/>
</dbReference>
<proteinExistence type="predicted"/>
<dbReference type="PANTHER" id="PTHR43190:SF3">
    <property type="entry name" value="N-ACETYL-D-GLUCOSAMINE KINASE"/>
    <property type="match status" value="1"/>
</dbReference>
<protein>
    <recommendedName>
        <fullName evidence="3">ATPase</fullName>
    </recommendedName>
</protein>
<dbReference type="EMBL" id="BAZW01000041">
    <property type="protein sequence ID" value="GAO31217.1"/>
    <property type="molecule type" value="Genomic_DNA"/>
</dbReference>
<dbReference type="CDD" id="cd24079">
    <property type="entry name" value="ASKHA_NBD_PG1100-like"/>
    <property type="match status" value="1"/>
</dbReference>
<gene>
    <name evidence="1" type="ORF">JCM15548_13564</name>
</gene>
<sequence length="304" mass="33648">MPKKLFFVKKCLFSSVIDSIDMAHTYTLMADSGSTKTNWVLFSGDQRPVERLSTSGINPFYQNQEAIVSILEGLDLQGKVPREVFFYGAGCVGEAQLKSVEGALGHFFPAAKIEVASDLLAAARSLCGHQSGIAAILGTGSNSCYYNGQVIVENVSPLGFILGDEGSGAVLGRKLVGDVLKKQLPEAVCMAFYEQYQMDGLAIIENVYRQPFPNRFLAQFTPFLLKHIEEPSVRQLVKRSFVAFYERNIRHYPKALQLPIHFTGSVAWHFRSVLALAAEETGFQMGKVVPDPMDGLMRYHSDQH</sequence>
<keyword evidence="2" id="KW-1185">Reference proteome</keyword>
<comment type="caution">
    <text evidence="1">The sequence shown here is derived from an EMBL/GenBank/DDBJ whole genome shotgun (WGS) entry which is preliminary data.</text>
</comment>
<dbReference type="Proteomes" id="UP000032900">
    <property type="component" value="Unassembled WGS sequence"/>
</dbReference>
<accession>A0A0E9M059</accession>
<dbReference type="InterPro" id="IPR052519">
    <property type="entry name" value="Euk-type_GlcNAc_Kinase"/>
</dbReference>
<dbReference type="Gene3D" id="1.10.720.160">
    <property type="match status" value="1"/>
</dbReference>
<organism evidence="1 2">
    <name type="scientific">Geofilum rubicundum JCM 15548</name>
    <dbReference type="NCBI Taxonomy" id="1236989"/>
    <lineage>
        <taxon>Bacteria</taxon>
        <taxon>Pseudomonadati</taxon>
        <taxon>Bacteroidota</taxon>
        <taxon>Bacteroidia</taxon>
        <taxon>Marinilabiliales</taxon>
        <taxon>Marinilabiliaceae</taxon>
        <taxon>Geofilum</taxon>
    </lineage>
</organism>
<dbReference type="PANTHER" id="PTHR43190">
    <property type="entry name" value="N-ACETYL-D-GLUCOSAMINE KINASE"/>
    <property type="match status" value="1"/>
</dbReference>
<dbReference type="InterPro" id="IPR043129">
    <property type="entry name" value="ATPase_NBD"/>
</dbReference>
<evidence type="ECO:0000313" key="2">
    <source>
        <dbReference type="Proteomes" id="UP000032900"/>
    </source>
</evidence>
<evidence type="ECO:0000313" key="1">
    <source>
        <dbReference type="EMBL" id="GAO31217.1"/>
    </source>
</evidence>
<name>A0A0E9M059_9BACT</name>
<evidence type="ECO:0008006" key="3">
    <source>
        <dbReference type="Google" id="ProtNLM"/>
    </source>
</evidence>
<reference evidence="1 2" key="1">
    <citation type="journal article" date="2015" name="Microbes Environ.">
        <title>Distribution and evolution of nitrogen fixation genes in the phylum bacteroidetes.</title>
        <authorList>
            <person name="Inoue J."/>
            <person name="Oshima K."/>
            <person name="Suda W."/>
            <person name="Sakamoto M."/>
            <person name="Iino T."/>
            <person name="Noda S."/>
            <person name="Hongoh Y."/>
            <person name="Hattori M."/>
            <person name="Ohkuma M."/>
        </authorList>
    </citation>
    <scope>NUCLEOTIDE SEQUENCE [LARGE SCALE GENOMIC DNA]</scope>
    <source>
        <strain evidence="1">JCM 15548</strain>
    </source>
</reference>